<comment type="caution">
    <text evidence="1">The sequence shown here is derived from an EMBL/GenBank/DDBJ whole genome shotgun (WGS) entry which is preliminary data.</text>
</comment>
<proteinExistence type="predicted"/>
<evidence type="ECO:0000313" key="1">
    <source>
        <dbReference type="EMBL" id="TCO87926.1"/>
    </source>
</evidence>
<gene>
    <name evidence="1" type="ORF">EV202_12828</name>
</gene>
<name>A0A4R2LKU8_9BACE</name>
<dbReference type="AlphaFoldDB" id="A0A4R2LKU8"/>
<organism evidence="1 2">
    <name type="scientific">Prevotella heparinolytica</name>
    <dbReference type="NCBI Taxonomy" id="28113"/>
    <lineage>
        <taxon>Bacteria</taxon>
        <taxon>Pseudomonadati</taxon>
        <taxon>Bacteroidota</taxon>
        <taxon>Bacteroidia</taxon>
        <taxon>Bacteroidales</taxon>
        <taxon>Bacteroidaceae</taxon>
        <taxon>Bacteroides</taxon>
    </lineage>
</organism>
<reference evidence="1 2" key="1">
    <citation type="submission" date="2019-03" db="EMBL/GenBank/DDBJ databases">
        <title>Genomic Encyclopedia of Type Strains, Phase IV (KMG-IV): sequencing the most valuable type-strain genomes for metagenomic binning, comparative biology and taxonomic classification.</title>
        <authorList>
            <person name="Goeker M."/>
        </authorList>
    </citation>
    <scope>NUCLEOTIDE SEQUENCE [LARGE SCALE GENOMIC DNA]</scope>
    <source>
        <strain evidence="1 2">DSM 23917</strain>
    </source>
</reference>
<sequence>MPRRTGVCRSVDIPACPSLKTCPQPFEQTITEMEIGMRMCTSYCTRRPPYPCARVQVWTCGWGDVCRYESHHIAPPLCREGHIPKCGSMFPYRNTLSYVCPEIYSLTDSFPYPPFQGNKPRRACAFPHIYVEPLNRK</sequence>
<dbReference type="Proteomes" id="UP000295600">
    <property type="component" value="Unassembled WGS sequence"/>
</dbReference>
<dbReference type="EMBL" id="SLXB01000028">
    <property type="protein sequence ID" value="TCO87926.1"/>
    <property type="molecule type" value="Genomic_DNA"/>
</dbReference>
<evidence type="ECO:0000313" key="2">
    <source>
        <dbReference type="Proteomes" id="UP000295600"/>
    </source>
</evidence>
<accession>A0A4R2LKU8</accession>
<protein>
    <submittedName>
        <fullName evidence="1">Uncharacterized protein</fullName>
    </submittedName>
</protein>